<comment type="caution">
    <text evidence="1">The sequence shown here is derived from an EMBL/GenBank/DDBJ whole genome shotgun (WGS) entry which is preliminary data.</text>
</comment>
<organism evidence="1 2">
    <name type="scientific">Pseudarthrobacter siccitolerans</name>
    <dbReference type="NCBI Taxonomy" id="861266"/>
    <lineage>
        <taxon>Bacteria</taxon>
        <taxon>Bacillati</taxon>
        <taxon>Actinomycetota</taxon>
        <taxon>Actinomycetes</taxon>
        <taxon>Micrococcales</taxon>
        <taxon>Micrococcaceae</taxon>
        <taxon>Pseudarthrobacter</taxon>
    </lineage>
</organism>
<sequence length="80" mass="9020">MGIEKLWDRLDAETRQWFVDNPGCVILPRAVVAAITKATGAELEQDRHGETVLSPSDCDFIRREAERHDALRTESSSPRV</sequence>
<proteinExistence type="predicted"/>
<evidence type="ECO:0000313" key="1">
    <source>
        <dbReference type="EMBL" id="CCQ45031.1"/>
    </source>
</evidence>
<protein>
    <submittedName>
        <fullName evidence="1">Uncharacterized protein</fullName>
    </submittedName>
</protein>
<accession>A0A024GZY8</accession>
<dbReference type="AlphaFoldDB" id="A0A024GZY8"/>
<dbReference type="Proteomes" id="UP000035722">
    <property type="component" value="Unassembled WGS sequence"/>
</dbReference>
<dbReference type="RefSeq" id="WP_050054060.1">
    <property type="nucleotide sequence ID" value="NZ_CAQI01000031.1"/>
</dbReference>
<evidence type="ECO:0000313" key="2">
    <source>
        <dbReference type="Proteomes" id="UP000035722"/>
    </source>
</evidence>
<name>A0A024GZY8_9MICC</name>
<gene>
    <name evidence="1" type="ORF">ARTSIC4J27_963</name>
</gene>
<dbReference type="EMBL" id="CAQI01000031">
    <property type="protein sequence ID" value="CCQ45031.1"/>
    <property type="molecule type" value="Genomic_DNA"/>
</dbReference>
<dbReference type="OrthoDB" id="4950699at2"/>
<reference evidence="2" key="1">
    <citation type="journal article" date="2014" name="Genome Announc.">
        <title>Genome Sequence of Arthrobacter siccitolerans 4J27, a Xeroprotectant-Producing Desiccation-Tolerant Microorganism.</title>
        <authorList>
            <person name="Manzanera M."/>
            <person name="Santa-Cruz-Calvo L."/>
            <person name="Vilchez J.I."/>
            <person name="Garcia-Fontana C."/>
            <person name="Silva-Castro G.A."/>
            <person name="Calvo C."/>
            <person name="Gonzalez-Lopez J."/>
        </authorList>
    </citation>
    <scope>NUCLEOTIDE SEQUENCE [LARGE SCALE GENOMIC DNA]</scope>
    <source>
        <strain evidence="2">4J27</strain>
    </source>
</reference>
<keyword evidence="2" id="KW-1185">Reference proteome</keyword>